<accession>A0A5B6V0Y4</accession>
<dbReference type="Gene3D" id="3.10.10.10">
    <property type="entry name" value="HIV Type 1 Reverse Transcriptase, subunit A, domain 1"/>
    <property type="match status" value="1"/>
</dbReference>
<dbReference type="EMBL" id="SMMG02000009">
    <property type="protein sequence ID" value="KAA3462711.1"/>
    <property type="molecule type" value="Genomic_DNA"/>
</dbReference>
<sequence>MFRWSYKGLCFWLNLMELPFGEFDLILVEHRVSLDCATKRVVLRTVDDKEVVVIGCEAYLSYVSVSVSKDSSFGDIRTVRKFSNVSLEELPSLPLNREIEFGIELLSGTASVSITPYHMAPKELTELKNKLTVKNKYPLPRIDVLFDQFRGALVFSKIDLCSGYHQFRVKEADILKMTFRTRYGHYEFIVIPFGLTNALATFMDLMN</sequence>
<gene>
    <name evidence="1" type="ORF">EPI10_029173</name>
</gene>
<dbReference type="AlphaFoldDB" id="A0A5B6V0Y4"/>
<dbReference type="PANTHER" id="PTHR24559:SF447">
    <property type="entry name" value="RNA-DIRECTED DNA POLYMERASE HOMOLOG"/>
    <property type="match status" value="1"/>
</dbReference>
<dbReference type="PANTHER" id="PTHR24559">
    <property type="entry name" value="TRANSPOSON TY3-I GAG-POL POLYPROTEIN"/>
    <property type="match status" value="1"/>
</dbReference>
<evidence type="ECO:0000313" key="1">
    <source>
        <dbReference type="EMBL" id="KAA3462711.1"/>
    </source>
</evidence>
<comment type="caution">
    <text evidence="1">The sequence shown here is derived from an EMBL/GenBank/DDBJ whole genome shotgun (WGS) entry which is preliminary data.</text>
</comment>
<keyword evidence="2" id="KW-1185">Reference proteome</keyword>
<name>A0A5B6V0Y4_9ROSI</name>
<keyword evidence="1" id="KW-0695">RNA-directed DNA polymerase</keyword>
<protein>
    <submittedName>
        <fullName evidence="1">RNA-directed DNA polymerase-like protein</fullName>
    </submittedName>
</protein>
<keyword evidence="1" id="KW-0808">Transferase</keyword>
<dbReference type="CDD" id="cd01647">
    <property type="entry name" value="RT_LTR"/>
    <property type="match status" value="1"/>
</dbReference>
<dbReference type="InterPro" id="IPR053134">
    <property type="entry name" value="RNA-dir_DNA_polymerase"/>
</dbReference>
<proteinExistence type="predicted"/>
<organism evidence="1 2">
    <name type="scientific">Gossypium australe</name>
    <dbReference type="NCBI Taxonomy" id="47621"/>
    <lineage>
        <taxon>Eukaryota</taxon>
        <taxon>Viridiplantae</taxon>
        <taxon>Streptophyta</taxon>
        <taxon>Embryophyta</taxon>
        <taxon>Tracheophyta</taxon>
        <taxon>Spermatophyta</taxon>
        <taxon>Magnoliopsida</taxon>
        <taxon>eudicotyledons</taxon>
        <taxon>Gunneridae</taxon>
        <taxon>Pentapetalae</taxon>
        <taxon>rosids</taxon>
        <taxon>malvids</taxon>
        <taxon>Malvales</taxon>
        <taxon>Malvaceae</taxon>
        <taxon>Malvoideae</taxon>
        <taxon>Gossypium</taxon>
    </lineage>
</organism>
<reference evidence="2" key="1">
    <citation type="journal article" date="2019" name="Plant Biotechnol. J.">
        <title>Genome sequencing of the Australian wild diploid species Gossypium australe highlights disease resistance and delayed gland morphogenesis.</title>
        <authorList>
            <person name="Cai Y."/>
            <person name="Cai X."/>
            <person name="Wang Q."/>
            <person name="Wang P."/>
            <person name="Zhang Y."/>
            <person name="Cai C."/>
            <person name="Xu Y."/>
            <person name="Wang K."/>
            <person name="Zhou Z."/>
            <person name="Wang C."/>
            <person name="Geng S."/>
            <person name="Li B."/>
            <person name="Dong Q."/>
            <person name="Hou Y."/>
            <person name="Wang H."/>
            <person name="Ai P."/>
            <person name="Liu Z."/>
            <person name="Yi F."/>
            <person name="Sun M."/>
            <person name="An G."/>
            <person name="Cheng J."/>
            <person name="Zhang Y."/>
            <person name="Shi Q."/>
            <person name="Xie Y."/>
            <person name="Shi X."/>
            <person name="Chang Y."/>
            <person name="Huang F."/>
            <person name="Chen Y."/>
            <person name="Hong S."/>
            <person name="Mi L."/>
            <person name="Sun Q."/>
            <person name="Zhang L."/>
            <person name="Zhou B."/>
            <person name="Peng R."/>
            <person name="Zhang X."/>
            <person name="Liu F."/>
        </authorList>
    </citation>
    <scope>NUCLEOTIDE SEQUENCE [LARGE SCALE GENOMIC DNA]</scope>
    <source>
        <strain evidence="2">cv. PA1801</strain>
    </source>
</reference>
<dbReference type="Proteomes" id="UP000325315">
    <property type="component" value="Unassembled WGS sequence"/>
</dbReference>
<dbReference type="InterPro" id="IPR043502">
    <property type="entry name" value="DNA/RNA_pol_sf"/>
</dbReference>
<keyword evidence="1" id="KW-0548">Nucleotidyltransferase</keyword>
<dbReference type="SUPFAM" id="SSF56672">
    <property type="entry name" value="DNA/RNA polymerases"/>
    <property type="match status" value="1"/>
</dbReference>
<dbReference type="InterPro" id="IPR043128">
    <property type="entry name" value="Rev_trsase/Diguanyl_cyclase"/>
</dbReference>
<dbReference type="Gene3D" id="3.30.70.270">
    <property type="match status" value="1"/>
</dbReference>
<evidence type="ECO:0000313" key="2">
    <source>
        <dbReference type="Proteomes" id="UP000325315"/>
    </source>
</evidence>
<dbReference type="GO" id="GO:0003964">
    <property type="term" value="F:RNA-directed DNA polymerase activity"/>
    <property type="evidence" value="ECO:0007669"/>
    <property type="project" value="UniProtKB-KW"/>
</dbReference>
<dbReference type="OrthoDB" id="1701144at2759"/>